<feature type="transmembrane region" description="Helical" evidence="7">
    <location>
        <begin position="237"/>
        <end position="257"/>
    </location>
</feature>
<dbReference type="AlphaFoldDB" id="A0A917T5Y5"/>
<dbReference type="GO" id="GO:0005886">
    <property type="term" value="C:plasma membrane"/>
    <property type="evidence" value="ECO:0007669"/>
    <property type="project" value="UniProtKB-SubCell"/>
</dbReference>
<feature type="transmembrane region" description="Helical" evidence="7">
    <location>
        <begin position="375"/>
        <end position="394"/>
    </location>
</feature>
<feature type="transmembrane region" description="Helical" evidence="7">
    <location>
        <begin position="326"/>
        <end position="348"/>
    </location>
</feature>
<dbReference type="InterPro" id="IPR003838">
    <property type="entry name" value="ABC3_permease_C"/>
</dbReference>
<evidence type="ECO:0000256" key="1">
    <source>
        <dbReference type="ARBA" id="ARBA00004651"/>
    </source>
</evidence>
<evidence type="ECO:0000256" key="3">
    <source>
        <dbReference type="ARBA" id="ARBA00022692"/>
    </source>
</evidence>
<gene>
    <name evidence="9" type="ORF">GCM10007977_011090</name>
</gene>
<feature type="transmembrane region" description="Helical" evidence="7">
    <location>
        <begin position="741"/>
        <end position="762"/>
    </location>
</feature>
<sequence>MLRRITGAFVAVAIGVALVAAATLLLASGRAKVPDRFAAAPVVVAGPEASTPGMPFPPARPWSSADAQTLGARLASLPGVAEAVPDRTFYAQVSGHERDRPEGHGWSSARLGGLELTAGAPPARPGEVVVGEQVGAAPGTAVTLLTAAGPQRYLVTGVVAAPLIFVADDVAAGLAPGVSTIGLRLEPGADAGRVAADARDVVGTGGRVLTGDGRGALEPRADARLRWIGMQALTGTAALGGFVTVFVVASTFAFTVAQRRRELGLLRAIGATPGQVRRMVLGEALAVGAAGSVAGLLVGAVLAPGVGRILVWARLEPTTFEVRFTVWPVLVSLAVGPVVAVLGAWSAARRAARVGPLEALREAAVEQRPMGWARWVLGAVLLAVGVALAIGTAASDDAQDGATFALYSAMALVTGVTALAPAAVPPIVRLCRLPVRTKGGAVGLLVRESALTAARRTASTAAPVLLTVAFAVLVSGMVHTSTEAYAAGRAADADAGWTLVPQDGVPGLSEAVVAAVPGRALLPTTGYVDVGNKTEARSVVGVARPDLTGDGVVVPAGSGRRVGEALAVVFADGERVTLRVTALEPDGSLPAELVVSRDTVRRHDPSALTPAIQLGERIELPADSGARVVDVRTWAAEADAEEDRLVWVFTMLLIAVSAGYGAIAVANTLLMAAAGRAPDLRVLRLTGATRRQVTRFVLAESSLMVLIGAVLGGAVAFGALLSIRAGLSEQVGAPVDLVVPWPVVGGVVGLCLLLAVLAGVATSRRAWVDTSRQAE</sequence>
<name>A0A917T5Y5_9ACTN</name>
<evidence type="ECO:0000256" key="4">
    <source>
        <dbReference type="ARBA" id="ARBA00022989"/>
    </source>
</evidence>
<feature type="domain" description="ABC3 transporter permease C-terminal" evidence="8">
    <location>
        <begin position="652"/>
        <end position="766"/>
    </location>
</feature>
<dbReference type="Proteomes" id="UP000642070">
    <property type="component" value="Unassembled WGS sequence"/>
</dbReference>
<feature type="transmembrane region" description="Helical" evidence="7">
    <location>
        <begin position="696"/>
        <end position="721"/>
    </location>
</feature>
<feature type="transmembrane region" description="Helical" evidence="7">
    <location>
        <begin position="284"/>
        <end position="306"/>
    </location>
</feature>
<evidence type="ECO:0000313" key="9">
    <source>
        <dbReference type="EMBL" id="GGM11729.1"/>
    </source>
</evidence>
<keyword evidence="5 7" id="KW-0472">Membrane</keyword>
<dbReference type="Pfam" id="PF02687">
    <property type="entry name" value="FtsX"/>
    <property type="match status" value="2"/>
</dbReference>
<dbReference type="InterPro" id="IPR050250">
    <property type="entry name" value="Macrolide_Exporter_MacB"/>
</dbReference>
<reference evidence="9" key="1">
    <citation type="journal article" date="2014" name="Int. J. Syst. Evol. Microbiol.">
        <title>Complete genome sequence of Corynebacterium casei LMG S-19264T (=DSM 44701T), isolated from a smear-ripened cheese.</title>
        <authorList>
            <consortium name="US DOE Joint Genome Institute (JGI-PGF)"/>
            <person name="Walter F."/>
            <person name="Albersmeier A."/>
            <person name="Kalinowski J."/>
            <person name="Ruckert C."/>
        </authorList>
    </citation>
    <scope>NUCLEOTIDE SEQUENCE</scope>
    <source>
        <strain evidence="9">JCM 19831</strain>
    </source>
</reference>
<accession>A0A917T5Y5</accession>
<evidence type="ECO:0000259" key="8">
    <source>
        <dbReference type="Pfam" id="PF02687"/>
    </source>
</evidence>
<dbReference type="PANTHER" id="PTHR30572:SF4">
    <property type="entry name" value="ABC TRANSPORTER PERMEASE YTRF"/>
    <property type="match status" value="1"/>
</dbReference>
<evidence type="ECO:0000256" key="7">
    <source>
        <dbReference type="SAM" id="Phobius"/>
    </source>
</evidence>
<keyword evidence="2" id="KW-1003">Cell membrane</keyword>
<protein>
    <submittedName>
        <fullName evidence="9">ABC transporter permease</fullName>
    </submittedName>
</protein>
<keyword evidence="4 7" id="KW-1133">Transmembrane helix</keyword>
<keyword evidence="3 7" id="KW-0812">Transmembrane</keyword>
<dbReference type="GO" id="GO:0022857">
    <property type="term" value="F:transmembrane transporter activity"/>
    <property type="evidence" value="ECO:0007669"/>
    <property type="project" value="TreeGrafter"/>
</dbReference>
<feature type="transmembrane region" description="Helical" evidence="7">
    <location>
        <begin position="406"/>
        <end position="428"/>
    </location>
</feature>
<evidence type="ECO:0000256" key="2">
    <source>
        <dbReference type="ARBA" id="ARBA00022475"/>
    </source>
</evidence>
<feature type="domain" description="ABC3 transporter permease C-terminal" evidence="8">
    <location>
        <begin position="238"/>
        <end position="355"/>
    </location>
</feature>
<feature type="transmembrane region" description="Helical" evidence="7">
    <location>
        <begin position="645"/>
        <end position="675"/>
    </location>
</feature>
<proteinExistence type="inferred from homology"/>
<evidence type="ECO:0000313" key="10">
    <source>
        <dbReference type="Proteomes" id="UP000642070"/>
    </source>
</evidence>
<evidence type="ECO:0000256" key="5">
    <source>
        <dbReference type="ARBA" id="ARBA00023136"/>
    </source>
</evidence>
<comment type="similarity">
    <text evidence="6">Belongs to the ABC-4 integral membrane protein family.</text>
</comment>
<feature type="transmembrane region" description="Helical" evidence="7">
    <location>
        <begin position="457"/>
        <end position="478"/>
    </location>
</feature>
<organism evidence="9 10">
    <name type="scientific">Dactylosporangium sucinum</name>
    <dbReference type="NCBI Taxonomy" id="1424081"/>
    <lineage>
        <taxon>Bacteria</taxon>
        <taxon>Bacillati</taxon>
        <taxon>Actinomycetota</taxon>
        <taxon>Actinomycetes</taxon>
        <taxon>Micromonosporales</taxon>
        <taxon>Micromonosporaceae</taxon>
        <taxon>Dactylosporangium</taxon>
    </lineage>
</organism>
<dbReference type="RefSeq" id="WP_190248587.1">
    <property type="nucleotide sequence ID" value="NZ_BMPI01000004.1"/>
</dbReference>
<keyword evidence="10" id="KW-1185">Reference proteome</keyword>
<comment type="caution">
    <text evidence="9">The sequence shown here is derived from an EMBL/GenBank/DDBJ whole genome shotgun (WGS) entry which is preliminary data.</text>
</comment>
<evidence type="ECO:0000256" key="6">
    <source>
        <dbReference type="ARBA" id="ARBA00038076"/>
    </source>
</evidence>
<comment type="subcellular location">
    <subcellularLocation>
        <location evidence="1">Cell membrane</location>
        <topology evidence="1">Multi-pass membrane protein</topology>
    </subcellularLocation>
</comment>
<dbReference type="PANTHER" id="PTHR30572">
    <property type="entry name" value="MEMBRANE COMPONENT OF TRANSPORTER-RELATED"/>
    <property type="match status" value="1"/>
</dbReference>
<reference evidence="9" key="2">
    <citation type="submission" date="2020-09" db="EMBL/GenBank/DDBJ databases">
        <authorList>
            <person name="Sun Q."/>
            <person name="Ohkuma M."/>
        </authorList>
    </citation>
    <scope>NUCLEOTIDE SEQUENCE</scope>
    <source>
        <strain evidence="9">JCM 19831</strain>
    </source>
</reference>
<dbReference type="EMBL" id="BMPI01000004">
    <property type="protein sequence ID" value="GGM11729.1"/>
    <property type="molecule type" value="Genomic_DNA"/>
</dbReference>